<dbReference type="InterPro" id="IPR018076">
    <property type="entry name" value="T2SS_GspF_dom"/>
</dbReference>
<dbReference type="InterPro" id="IPR003004">
    <property type="entry name" value="GspF/PilC"/>
</dbReference>
<evidence type="ECO:0000256" key="8">
    <source>
        <dbReference type="SAM" id="Phobius"/>
    </source>
</evidence>
<protein>
    <submittedName>
        <fullName evidence="10">Type II secretion system F domain protein</fullName>
    </submittedName>
</protein>
<evidence type="ECO:0000256" key="4">
    <source>
        <dbReference type="ARBA" id="ARBA00022519"/>
    </source>
</evidence>
<feature type="transmembrane region" description="Helical" evidence="8">
    <location>
        <begin position="166"/>
        <end position="189"/>
    </location>
</feature>
<feature type="domain" description="Type II secretion system protein GspF" evidence="9">
    <location>
        <begin position="68"/>
        <end position="190"/>
    </location>
</feature>
<dbReference type="EMBL" id="LBQE01000006">
    <property type="protein sequence ID" value="KKP72559.1"/>
    <property type="molecule type" value="Genomic_DNA"/>
</dbReference>
<evidence type="ECO:0000259" key="9">
    <source>
        <dbReference type="Pfam" id="PF00482"/>
    </source>
</evidence>
<keyword evidence="3" id="KW-1003">Cell membrane</keyword>
<dbReference type="Gene3D" id="1.20.81.30">
    <property type="entry name" value="Type II secretion system (T2SS), domain F"/>
    <property type="match status" value="2"/>
</dbReference>
<dbReference type="InterPro" id="IPR042094">
    <property type="entry name" value="T2SS_GspF_sf"/>
</dbReference>
<keyword evidence="5 8" id="KW-0812">Transmembrane</keyword>
<dbReference type="FunFam" id="1.20.81.30:FF:000001">
    <property type="entry name" value="Type II secretion system protein F"/>
    <property type="match status" value="2"/>
</dbReference>
<evidence type="ECO:0000256" key="2">
    <source>
        <dbReference type="ARBA" id="ARBA00005745"/>
    </source>
</evidence>
<evidence type="ECO:0000256" key="5">
    <source>
        <dbReference type="ARBA" id="ARBA00022692"/>
    </source>
</evidence>
<evidence type="ECO:0000256" key="3">
    <source>
        <dbReference type="ARBA" id="ARBA00022475"/>
    </source>
</evidence>
<dbReference type="PANTHER" id="PTHR30012:SF0">
    <property type="entry name" value="TYPE II SECRETION SYSTEM PROTEIN F-RELATED"/>
    <property type="match status" value="1"/>
</dbReference>
<keyword evidence="7 8" id="KW-0472">Membrane</keyword>
<dbReference type="Proteomes" id="UP000034923">
    <property type="component" value="Unassembled WGS sequence"/>
</dbReference>
<dbReference type="AlphaFoldDB" id="A0A0G0BSS1"/>
<keyword evidence="6 8" id="KW-1133">Transmembrane helix</keyword>
<dbReference type="Pfam" id="PF00482">
    <property type="entry name" value="T2SSF"/>
    <property type="match status" value="2"/>
</dbReference>
<comment type="similarity">
    <text evidence="2">Belongs to the GSP F family.</text>
</comment>
<accession>A0A0G0BSS1</accession>
<dbReference type="GO" id="GO:0005886">
    <property type="term" value="C:plasma membrane"/>
    <property type="evidence" value="ECO:0007669"/>
    <property type="project" value="UniProtKB-SubCell"/>
</dbReference>
<feature type="transmembrane region" description="Helical" evidence="8">
    <location>
        <begin position="209"/>
        <end position="236"/>
    </location>
</feature>
<dbReference type="PRINTS" id="PR00812">
    <property type="entry name" value="BCTERIALGSPF"/>
</dbReference>
<gene>
    <name evidence="10" type="ORF">UR70_C0006G0010</name>
</gene>
<dbReference type="PANTHER" id="PTHR30012">
    <property type="entry name" value="GENERAL SECRETION PATHWAY PROTEIN"/>
    <property type="match status" value="1"/>
</dbReference>
<evidence type="ECO:0000256" key="7">
    <source>
        <dbReference type="ARBA" id="ARBA00023136"/>
    </source>
</evidence>
<evidence type="ECO:0000256" key="6">
    <source>
        <dbReference type="ARBA" id="ARBA00022989"/>
    </source>
</evidence>
<feature type="domain" description="Type II secretion system protein GspF" evidence="9">
    <location>
        <begin position="272"/>
        <end position="393"/>
    </location>
</feature>
<feature type="transmembrane region" description="Helical" evidence="8">
    <location>
        <begin position="374"/>
        <end position="395"/>
    </location>
</feature>
<organism evidence="10 11">
    <name type="scientific">Candidatus Nomurabacteria bacterium GW2011_GWB1_35_20</name>
    <dbReference type="NCBI Taxonomy" id="1618740"/>
    <lineage>
        <taxon>Bacteria</taxon>
        <taxon>Candidatus Nomuraibacteriota</taxon>
    </lineage>
</organism>
<evidence type="ECO:0000256" key="1">
    <source>
        <dbReference type="ARBA" id="ARBA00004429"/>
    </source>
</evidence>
<sequence>MLFKYKVVDDKGISKEGEIDAPNRDMAVSGLQRRGLIIISIADESKSKSFLFFSFLGKVSMKDIVILSRQISTLFEAQVSALKVFTMLAANAENKILSRKLTDIGDDLQAGYSISGALAKHPDVFSDFYINMVKVGEETGKLNEVFDHLANYLNRQYTLTSKTRNALIYPVFVICTFFVVMGLMFVVVIPKLSAIILDSGQEPPIYTKIVIGLSSFFVHYGFLVIIFLILLGIWLWRLSRTEKGKISLDKMRLSIPVVGNLYRKLYLSRIADNMDTMLTSGIPIVRAIDITAEVVGSRVYKEILKNVADGVKSGLSFSTAFEKHTLQVPGIMIQMIKVGEETGSLGQILKTLADFYKREVDDAIDTLVGLIEPVMIVILGLGVGILLVSVLMPIYNLAGGIQ</sequence>
<comment type="subcellular location">
    <subcellularLocation>
        <location evidence="1">Cell inner membrane</location>
        <topology evidence="1">Multi-pass membrane protein</topology>
    </subcellularLocation>
</comment>
<evidence type="ECO:0000313" key="11">
    <source>
        <dbReference type="Proteomes" id="UP000034923"/>
    </source>
</evidence>
<reference evidence="10 11" key="1">
    <citation type="journal article" date="2015" name="Nature">
        <title>rRNA introns, odd ribosomes, and small enigmatic genomes across a large radiation of phyla.</title>
        <authorList>
            <person name="Brown C.T."/>
            <person name="Hug L.A."/>
            <person name="Thomas B.C."/>
            <person name="Sharon I."/>
            <person name="Castelle C.J."/>
            <person name="Singh A."/>
            <person name="Wilkins M.J."/>
            <person name="Williams K.H."/>
            <person name="Banfield J.F."/>
        </authorList>
    </citation>
    <scope>NUCLEOTIDE SEQUENCE [LARGE SCALE GENOMIC DNA]</scope>
</reference>
<keyword evidence="4" id="KW-0997">Cell inner membrane</keyword>
<evidence type="ECO:0000313" key="10">
    <source>
        <dbReference type="EMBL" id="KKP72559.1"/>
    </source>
</evidence>
<name>A0A0G0BSS1_9BACT</name>
<proteinExistence type="inferred from homology"/>
<comment type="caution">
    <text evidence="10">The sequence shown here is derived from an EMBL/GenBank/DDBJ whole genome shotgun (WGS) entry which is preliminary data.</text>
</comment>